<evidence type="ECO:0000313" key="3">
    <source>
        <dbReference type="EMBL" id="QNT78454.1"/>
    </source>
</evidence>
<name>A0A7H1NRP4_9PROT</name>
<sequence>MNPFFCPKYFYTFPWALPLLITLAACGKTLPPEPDFDGDVAVNRTVPDEISPYMPQIHAGNPIVLAPPVEHRKIERKHKKISAVSNRNNFNNNRNNNPEINTVISTPLPAPDQTAQALIPKPVQPSEQPSVVVRQETSPSNTEVLIKQAVENKIPAPAVSASLTPPLTLNFSGEDIHEILN</sequence>
<dbReference type="KEGG" id="ebla:JGUZn3_03070"/>
<proteinExistence type="predicted"/>
<protein>
    <recommendedName>
        <fullName evidence="5">Lipoprotein</fullName>
    </recommendedName>
</protein>
<dbReference type="EMBL" id="CP060244">
    <property type="protein sequence ID" value="QNT78454.1"/>
    <property type="molecule type" value="Genomic_DNA"/>
</dbReference>
<dbReference type="AlphaFoldDB" id="A0A7H1NRP4"/>
<keyword evidence="1" id="KW-0732">Signal</keyword>
<keyword evidence="4" id="KW-1185">Reference proteome</keyword>
<dbReference type="EMBL" id="CP060244">
    <property type="protein sequence ID" value="QNT77564.1"/>
    <property type="molecule type" value="Genomic_DNA"/>
</dbReference>
<organism evidence="3 4">
    <name type="scientific">Entomobacter blattae</name>
    <dbReference type="NCBI Taxonomy" id="2762277"/>
    <lineage>
        <taxon>Bacteria</taxon>
        <taxon>Pseudomonadati</taxon>
        <taxon>Pseudomonadota</taxon>
        <taxon>Alphaproteobacteria</taxon>
        <taxon>Acetobacterales</taxon>
        <taxon>Acetobacteraceae</taxon>
        <taxon>Entomobacter</taxon>
    </lineage>
</organism>
<feature type="signal peptide" evidence="1">
    <location>
        <begin position="1"/>
        <end position="24"/>
    </location>
</feature>
<feature type="chain" id="PRO_5036203247" description="Lipoprotein" evidence="1">
    <location>
        <begin position="25"/>
        <end position="181"/>
    </location>
</feature>
<gene>
    <name evidence="2" type="ORF">JGUZn3_03070</name>
    <name evidence="3" type="ORF">JGUZn3_12280</name>
</gene>
<reference evidence="3 4" key="1">
    <citation type="submission" date="2020-08" db="EMBL/GenBank/DDBJ databases">
        <title>Complete genome sequence of Entomobacter blattae G55GP.</title>
        <authorList>
            <person name="Poehlein A."/>
            <person name="Guzman J."/>
            <person name="Daniel R."/>
            <person name="Vilcinskas A."/>
        </authorList>
    </citation>
    <scope>NUCLEOTIDE SEQUENCE [LARGE SCALE GENOMIC DNA]</scope>
    <source>
        <strain evidence="3 4">G55GP</strain>
    </source>
</reference>
<dbReference type="Proteomes" id="UP000516349">
    <property type="component" value="Chromosome"/>
</dbReference>
<evidence type="ECO:0000256" key="1">
    <source>
        <dbReference type="SAM" id="SignalP"/>
    </source>
</evidence>
<dbReference type="KEGG" id="ebla:JGUZn3_12280"/>
<dbReference type="RefSeq" id="WP_203412727.1">
    <property type="nucleotide sequence ID" value="NZ_CP060244.1"/>
</dbReference>
<evidence type="ECO:0000313" key="4">
    <source>
        <dbReference type="Proteomes" id="UP000516349"/>
    </source>
</evidence>
<evidence type="ECO:0008006" key="5">
    <source>
        <dbReference type="Google" id="ProtNLM"/>
    </source>
</evidence>
<evidence type="ECO:0000313" key="2">
    <source>
        <dbReference type="EMBL" id="QNT77564.1"/>
    </source>
</evidence>
<accession>A0A7H1NRP4</accession>